<sequence>MKSRRRNLSEEVPQTITRHSPRLLNADEESWSEIPIEVVIEIFSRLPLQSIARCRCVEAVGFNSSPSRLHGLVLHQIAGSPAAIDHETHGCGFSYLQLPTRPVSFGNYGKHPFDRGRNSDVEACVIKDEPMWMW</sequence>
<dbReference type="EMBL" id="HG994369">
    <property type="protein sequence ID" value="CAF1937605.1"/>
    <property type="molecule type" value="Genomic_DNA"/>
</dbReference>
<protein>
    <submittedName>
        <fullName evidence="2">(rape) hypothetical protein</fullName>
    </submittedName>
</protein>
<dbReference type="Pfam" id="PF00646">
    <property type="entry name" value="F-box"/>
    <property type="match status" value="1"/>
</dbReference>
<proteinExistence type="predicted"/>
<dbReference type="Proteomes" id="UP001295469">
    <property type="component" value="Chromosome C05"/>
</dbReference>
<organism evidence="2">
    <name type="scientific">Brassica napus</name>
    <name type="common">Rape</name>
    <dbReference type="NCBI Taxonomy" id="3708"/>
    <lineage>
        <taxon>Eukaryota</taxon>
        <taxon>Viridiplantae</taxon>
        <taxon>Streptophyta</taxon>
        <taxon>Embryophyta</taxon>
        <taxon>Tracheophyta</taxon>
        <taxon>Spermatophyta</taxon>
        <taxon>Magnoliopsida</taxon>
        <taxon>eudicotyledons</taxon>
        <taxon>Gunneridae</taxon>
        <taxon>Pentapetalae</taxon>
        <taxon>rosids</taxon>
        <taxon>malvids</taxon>
        <taxon>Brassicales</taxon>
        <taxon>Brassicaceae</taxon>
        <taxon>Brassiceae</taxon>
        <taxon>Brassica</taxon>
    </lineage>
</organism>
<dbReference type="AlphaFoldDB" id="A0A816LQE7"/>
<dbReference type="SUPFAM" id="SSF81383">
    <property type="entry name" value="F-box domain"/>
    <property type="match status" value="1"/>
</dbReference>
<feature type="domain" description="F-box" evidence="1">
    <location>
        <begin position="31"/>
        <end position="57"/>
    </location>
</feature>
<evidence type="ECO:0000313" key="2">
    <source>
        <dbReference type="EMBL" id="CAF1937605.1"/>
    </source>
</evidence>
<dbReference type="Gene3D" id="1.20.1280.50">
    <property type="match status" value="1"/>
</dbReference>
<evidence type="ECO:0000259" key="1">
    <source>
        <dbReference type="Pfam" id="PF00646"/>
    </source>
</evidence>
<gene>
    <name evidence="2" type="ORF">DARMORV10_C05P61050.1</name>
</gene>
<name>A0A816LQE7_BRANA</name>
<accession>A0A816LQE7</accession>
<dbReference type="InterPro" id="IPR001810">
    <property type="entry name" value="F-box_dom"/>
</dbReference>
<reference evidence="2" key="1">
    <citation type="submission" date="2021-01" db="EMBL/GenBank/DDBJ databases">
        <authorList>
            <consortium name="Genoscope - CEA"/>
            <person name="William W."/>
        </authorList>
    </citation>
    <scope>NUCLEOTIDE SEQUENCE</scope>
</reference>
<dbReference type="InterPro" id="IPR036047">
    <property type="entry name" value="F-box-like_dom_sf"/>
</dbReference>